<keyword evidence="4" id="KW-1185">Reference proteome</keyword>
<evidence type="ECO:0000256" key="1">
    <source>
        <dbReference type="SAM" id="SignalP"/>
    </source>
</evidence>
<gene>
    <name evidence="3" type="primary">porV</name>
    <name evidence="3" type="ORF">GCM10022409_15940</name>
</gene>
<protein>
    <submittedName>
        <fullName evidence="3">Type IX secretion system outer membrane channel protein PorV</fullName>
    </submittedName>
</protein>
<reference evidence="4" key="1">
    <citation type="journal article" date="2019" name="Int. J. Syst. Evol. Microbiol.">
        <title>The Global Catalogue of Microorganisms (GCM) 10K type strain sequencing project: providing services to taxonomists for standard genome sequencing and annotation.</title>
        <authorList>
            <consortium name="The Broad Institute Genomics Platform"/>
            <consortium name="The Broad Institute Genome Sequencing Center for Infectious Disease"/>
            <person name="Wu L."/>
            <person name="Ma J."/>
        </authorList>
    </citation>
    <scope>NUCLEOTIDE SEQUENCE [LARGE SCALE GENOMIC DNA]</scope>
    <source>
        <strain evidence="4">JCM 17225</strain>
    </source>
</reference>
<evidence type="ECO:0000313" key="3">
    <source>
        <dbReference type="EMBL" id="GAA4032501.1"/>
    </source>
</evidence>
<dbReference type="Proteomes" id="UP001501469">
    <property type="component" value="Unassembled WGS sequence"/>
</dbReference>
<feature type="domain" description="Type IX secretion system protein PorV" evidence="2">
    <location>
        <begin position="40"/>
        <end position="278"/>
    </location>
</feature>
<dbReference type="EMBL" id="BAABDK010000013">
    <property type="protein sequence ID" value="GAA4032501.1"/>
    <property type="molecule type" value="Genomic_DNA"/>
</dbReference>
<dbReference type="Gene3D" id="2.40.160.60">
    <property type="entry name" value="Outer membrane protein transport protein (OMPP1/FadL/TodX)"/>
    <property type="match status" value="2"/>
</dbReference>
<feature type="signal peptide" evidence="1">
    <location>
        <begin position="1"/>
        <end position="38"/>
    </location>
</feature>
<dbReference type="InterPro" id="IPR047799">
    <property type="entry name" value="T9SS_OM_PorV"/>
</dbReference>
<organism evidence="3 4">
    <name type="scientific">Hymenobacter glaciei</name>
    <dbReference type="NCBI Taxonomy" id="877209"/>
    <lineage>
        <taxon>Bacteria</taxon>
        <taxon>Pseudomonadati</taxon>
        <taxon>Bacteroidota</taxon>
        <taxon>Cytophagia</taxon>
        <taxon>Cytophagales</taxon>
        <taxon>Hymenobacteraceae</taxon>
        <taxon>Hymenobacter</taxon>
    </lineage>
</organism>
<accession>A0ABP7TXH7</accession>
<dbReference type="Pfam" id="PF19572">
    <property type="entry name" value="PorV"/>
    <property type="match status" value="1"/>
</dbReference>
<evidence type="ECO:0000313" key="4">
    <source>
        <dbReference type="Proteomes" id="UP001501469"/>
    </source>
</evidence>
<comment type="caution">
    <text evidence="3">The sequence shown here is derived from an EMBL/GenBank/DDBJ whole genome shotgun (WGS) entry which is preliminary data.</text>
</comment>
<evidence type="ECO:0000259" key="2">
    <source>
        <dbReference type="Pfam" id="PF19572"/>
    </source>
</evidence>
<sequence length="426" mass="45458">MRPGRALAPLFPLMQVLVSRSRLALAAGLLASAATAQAQNQANPHTITTAVPILTLAPDARSSALGDAGVATSPDANSSYFNPGKLGFVPYKYSVGLSYSPWLRNITDDMSISYLSGYGKVGARSAFGASLMYFDLGTIDYRTANNTPYGSFSPKEYAFAVSYGLQLTDNLGVGVSARYIRSNLVGAINNNDAKPGNAAAVDLGMYYHKDLTVGTGIYNLALGAALSNLGNKITYTDPAKPSFLPTTLKLGTAITREIDQYNKITLVFDASKLLVPSPYYEELTSPSDPAQLARIKAKNDERNEQTIVGALFSSFGDAPGGFKEELREVVLSTGLEYNYNDLLYARGGYFYEAPDKGDRQYVSLGLGVRYQVFGIDGTYLVPTGSGTKNNPLAQTIRVGLHFNLNKLADAFDENGAGGTGGENPSN</sequence>
<feature type="chain" id="PRO_5046775101" evidence="1">
    <location>
        <begin position="39"/>
        <end position="426"/>
    </location>
</feature>
<dbReference type="InterPro" id="IPR045741">
    <property type="entry name" value="PorV"/>
</dbReference>
<dbReference type="NCBIfam" id="NF033710">
    <property type="entry name" value="T9SS_OM_PorV"/>
    <property type="match status" value="1"/>
</dbReference>
<dbReference type="NCBIfam" id="NF033709">
    <property type="entry name" value="PorV_fam"/>
    <property type="match status" value="1"/>
</dbReference>
<keyword evidence="1" id="KW-0732">Signal</keyword>
<name>A0ABP7TXH7_9BACT</name>
<proteinExistence type="predicted"/>